<dbReference type="EMBL" id="UYRU01054529">
    <property type="protein sequence ID" value="VDN12699.1"/>
    <property type="molecule type" value="Genomic_DNA"/>
</dbReference>
<protein>
    <submittedName>
        <fullName evidence="1">Uncharacterized protein</fullName>
    </submittedName>
</protein>
<evidence type="ECO:0000313" key="1">
    <source>
        <dbReference type="EMBL" id="VDN12699.1"/>
    </source>
</evidence>
<dbReference type="OrthoDB" id="1630758at2759"/>
<dbReference type="AlphaFoldDB" id="A0A3P7NUZ1"/>
<keyword evidence="2" id="KW-1185">Reference proteome</keyword>
<accession>A0A3P7NUZ1</accession>
<organism evidence="1 2">
    <name type="scientific">Dibothriocephalus latus</name>
    <name type="common">Fish tapeworm</name>
    <name type="synonym">Diphyllobothrium latum</name>
    <dbReference type="NCBI Taxonomy" id="60516"/>
    <lineage>
        <taxon>Eukaryota</taxon>
        <taxon>Metazoa</taxon>
        <taxon>Spiralia</taxon>
        <taxon>Lophotrochozoa</taxon>
        <taxon>Platyhelminthes</taxon>
        <taxon>Cestoda</taxon>
        <taxon>Eucestoda</taxon>
        <taxon>Diphyllobothriidea</taxon>
        <taxon>Diphyllobothriidae</taxon>
        <taxon>Dibothriocephalus</taxon>
    </lineage>
</organism>
<name>A0A3P7NUZ1_DIBLA</name>
<dbReference type="Proteomes" id="UP000281553">
    <property type="component" value="Unassembled WGS sequence"/>
</dbReference>
<reference evidence="1 2" key="1">
    <citation type="submission" date="2018-11" db="EMBL/GenBank/DDBJ databases">
        <authorList>
            <consortium name="Pathogen Informatics"/>
        </authorList>
    </citation>
    <scope>NUCLEOTIDE SEQUENCE [LARGE SCALE GENOMIC DNA]</scope>
</reference>
<evidence type="ECO:0000313" key="2">
    <source>
        <dbReference type="Proteomes" id="UP000281553"/>
    </source>
</evidence>
<sequence>MTLTVGEAQADVDCVQSSLRVSASLMHLSVVKTELRLPSSSRVPAGSNCDSETECTNRQQCPICRDPCPRSSDAWDVLSEADTRTCKAEMAITVLSLIKNAGSPYKQSKPL</sequence>
<proteinExistence type="predicted"/>
<gene>
    <name evidence="1" type="ORF">DILT_LOCUS8530</name>
</gene>